<feature type="domain" description="AMP-dependent synthetase/ligase" evidence="3">
    <location>
        <begin position="24"/>
        <end position="364"/>
    </location>
</feature>
<keyword evidence="6" id="KW-1185">Reference proteome</keyword>
<reference evidence="5 6" key="1">
    <citation type="submission" date="2022-06" db="EMBL/GenBank/DDBJ databases">
        <title>Genomic Encyclopedia of Archaeal and Bacterial Type Strains, Phase II (KMG-II): from individual species to whole genera.</title>
        <authorList>
            <person name="Goeker M."/>
        </authorList>
    </citation>
    <scope>NUCLEOTIDE SEQUENCE [LARGE SCALE GENOMIC DNA]</scope>
    <source>
        <strain evidence="5 6">DSM 45037</strain>
    </source>
</reference>
<evidence type="ECO:0000256" key="1">
    <source>
        <dbReference type="ARBA" id="ARBA00006432"/>
    </source>
</evidence>
<dbReference type="PROSITE" id="PS00455">
    <property type="entry name" value="AMP_BINDING"/>
    <property type="match status" value="1"/>
</dbReference>
<evidence type="ECO:0000313" key="6">
    <source>
        <dbReference type="Proteomes" id="UP001205740"/>
    </source>
</evidence>
<dbReference type="Gene3D" id="3.30.300.30">
    <property type="match status" value="1"/>
</dbReference>
<gene>
    <name evidence="5" type="ORF">LX12_004305</name>
</gene>
<evidence type="ECO:0000313" key="5">
    <source>
        <dbReference type="EMBL" id="MCP2163092.1"/>
    </source>
</evidence>
<comment type="caution">
    <text evidence="5">The sequence shown here is derived from an EMBL/GenBank/DDBJ whole genome shotgun (WGS) entry which is preliminary data.</text>
</comment>
<evidence type="ECO:0000256" key="2">
    <source>
        <dbReference type="ARBA" id="ARBA00022598"/>
    </source>
</evidence>
<dbReference type="PANTHER" id="PTHR43201">
    <property type="entry name" value="ACYL-COA SYNTHETASE"/>
    <property type="match status" value="1"/>
</dbReference>
<dbReference type="SUPFAM" id="SSF56801">
    <property type="entry name" value="Acetyl-CoA synthetase-like"/>
    <property type="match status" value="1"/>
</dbReference>
<dbReference type="Pfam" id="PF00501">
    <property type="entry name" value="AMP-binding"/>
    <property type="match status" value="1"/>
</dbReference>
<dbReference type="Pfam" id="PF13193">
    <property type="entry name" value="AMP-binding_C"/>
    <property type="match status" value="1"/>
</dbReference>
<dbReference type="Gene3D" id="3.40.50.12780">
    <property type="entry name" value="N-terminal domain of ligase-like"/>
    <property type="match status" value="1"/>
</dbReference>
<proteinExistence type="inferred from homology"/>
<feature type="domain" description="AMP-binding enzyme C-terminal" evidence="4">
    <location>
        <begin position="414"/>
        <end position="489"/>
    </location>
</feature>
<dbReference type="InterPro" id="IPR025110">
    <property type="entry name" value="AMP-bd_C"/>
</dbReference>
<dbReference type="InterPro" id="IPR000873">
    <property type="entry name" value="AMP-dep_synth/lig_dom"/>
</dbReference>
<dbReference type="PANTHER" id="PTHR43201:SF5">
    <property type="entry name" value="MEDIUM-CHAIN ACYL-COA LIGASE ACSF2, MITOCHONDRIAL"/>
    <property type="match status" value="1"/>
</dbReference>
<name>A0ABT1H8Q6_9NOCA</name>
<dbReference type="RefSeq" id="WP_253656662.1">
    <property type="nucleotide sequence ID" value="NZ_BAAAOE010000003.1"/>
</dbReference>
<organism evidence="5 6">
    <name type="scientific">Williamsia serinedens</name>
    <dbReference type="NCBI Taxonomy" id="391736"/>
    <lineage>
        <taxon>Bacteria</taxon>
        <taxon>Bacillati</taxon>
        <taxon>Actinomycetota</taxon>
        <taxon>Actinomycetes</taxon>
        <taxon>Mycobacteriales</taxon>
        <taxon>Nocardiaceae</taxon>
        <taxon>Williamsia</taxon>
    </lineage>
</organism>
<evidence type="ECO:0000259" key="4">
    <source>
        <dbReference type="Pfam" id="PF13193"/>
    </source>
</evidence>
<evidence type="ECO:0000259" key="3">
    <source>
        <dbReference type="Pfam" id="PF00501"/>
    </source>
</evidence>
<dbReference type="InterPro" id="IPR042099">
    <property type="entry name" value="ANL_N_sf"/>
</dbReference>
<dbReference type="EMBL" id="JAMTCG010000012">
    <property type="protein sequence ID" value="MCP2163092.1"/>
    <property type="molecule type" value="Genomic_DNA"/>
</dbReference>
<dbReference type="InterPro" id="IPR045851">
    <property type="entry name" value="AMP-bd_C_sf"/>
</dbReference>
<protein>
    <submittedName>
        <fullName evidence="5">Acyl-CoA synthetase (AMP-forming)/AMP-acid ligase II</fullName>
    </submittedName>
</protein>
<keyword evidence="2 5" id="KW-0436">Ligase</keyword>
<dbReference type="InterPro" id="IPR020845">
    <property type="entry name" value="AMP-binding_CS"/>
</dbReference>
<comment type="similarity">
    <text evidence="1">Belongs to the ATP-dependent AMP-binding enzyme family.</text>
</comment>
<dbReference type="GO" id="GO:0016874">
    <property type="term" value="F:ligase activity"/>
    <property type="evidence" value="ECO:0007669"/>
    <property type="project" value="UniProtKB-KW"/>
</dbReference>
<sequence>MLSPTVTPSVVVHALGDRIRDDPHGSCLSDAATSLTNEQFGNAVTALAQRLCDGGVGVGDVVAVLLPNRIEVITTMFATWVAGATLTPVNPALTDDEVRYQLEDSSTVLIVGDSRAALVADALDIAFLDVASLTGATVPAAGQYADEAPLAGDNTNDFALIVYTSGTTGRPKGCVLTHENIDVMSRAIVAGCHLGPDDRSLLVLPLFHCNGLVVGTIAPLRAGGDVHVADRFSPDTFWKQVSRAKATYFSAVPTMYSLLVDRGPTQHDLAALRFAVCGAAPMPAGLIAAFESLYAVPLIEGYGLSECTVAATLNPPDAARKPGTVGCALPGVAIAIDGPDGPTVAPGVTGEVLIGGRTVMQGYLGLPETTAATIRGGWLHSGDLGVLDDDGYLTLVGRSKDMIIRGGENIAPGEVENVIETHPDVLEVAVVGRADPVYGEVPVAHVVPRAGHTIDTDALTAHCEERLARFKRPTSYTVHESLPKSAVGKILKRSLTTS</sequence>
<dbReference type="Proteomes" id="UP001205740">
    <property type="component" value="Unassembled WGS sequence"/>
</dbReference>
<accession>A0ABT1H8Q6</accession>